<reference evidence="1" key="1">
    <citation type="submission" date="2022-11" db="EMBL/GenBank/DDBJ databases">
        <title>Lacinutrix neustonica HL-RS19T sp. nov., isolated from the surface microlayer sample of brackish Lake Shihwa.</title>
        <authorList>
            <person name="Choi J.Y."/>
            <person name="Hwang C.Y."/>
        </authorList>
    </citation>
    <scope>NUCLEOTIDE SEQUENCE</scope>
    <source>
        <strain evidence="1">HL-RS19</strain>
    </source>
</reference>
<evidence type="ECO:0000313" key="2">
    <source>
        <dbReference type="Proteomes" id="UP001164705"/>
    </source>
</evidence>
<protein>
    <submittedName>
        <fullName evidence="1">Uncharacterized protein</fullName>
    </submittedName>
</protein>
<proteinExistence type="predicted"/>
<organism evidence="1 2">
    <name type="scientific">Lacinutrix neustonica</name>
    <dbReference type="NCBI Taxonomy" id="2980107"/>
    <lineage>
        <taxon>Bacteria</taxon>
        <taxon>Pseudomonadati</taxon>
        <taxon>Bacteroidota</taxon>
        <taxon>Flavobacteriia</taxon>
        <taxon>Flavobacteriales</taxon>
        <taxon>Flavobacteriaceae</taxon>
        <taxon>Lacinutrix</taxon>
    </lineage>
</organism>
<dbReference type="KEGG" id="lnu:N7U66_13480"/>
<dbReference type="RefSeq" id="WP_267675776.1">
    <property type="nucleotide sequence ID" value="NZ_CP113088.1"/>
</dbReference>
<gene>
    <name evidence="1" type="ORF">N7U66_13480</name>
</gene>
<sequence length="169" mass="19000">MTGFCTFPRELDSIEANKKTYKQTNNLSYIQADAGMTIEKRSVAESEVFRIETQIELSKLLENNLKNQTSFGLLPADIGVENANINSLVFQYNQVVLEREKLITSAGLSNPAVKLLSSQLITAKSNILNTVNSYQNQLKVSLKQLKQKEYSADALFSQLPRERNDAEVH</sequence>
<dbReference type="EMBL" id="CP113088">
    <property type="protein sequence ID" value="WAC01160.1"/>
    <property type="molecule type" value="Genomic_DNA"/>
</dbReference>
<name>A0A9E8SFX1_9FLAO</name>
<dbReference type="AlphaFoldDB" id="A0A9E8SFX1"/>
<accession>A0A9E8SFX1</accession>
<keyword evidence="2" id="KW-1185">Reference proteome</keyword>
<dbReference type="Proteomes" id="UP001164705">
    <property type="component" value="Chromosome"/>
</dbReference>
<evidence type="ECO:0000313" key="1">
    <source>
        <dbReference type="EMBL" id="WAC01160.1"/>
    </source>
</evidence>